<dbReference type="GO" id="GO:0008757">
    <property type="term" value="F:S-adenosylmethionine-dependent methyltransferase activity"/>
    <property type="evidence" value="ECO:0007669"/>
    <property type="project" value="UniProtKB-ARBA"/>
</dbReference>
<dbReference type="AlphaFoldDB" id="A0AAF0E190"/>
<dbReference type="InterPro" id="IPR019410">
    <property type="entry name" value="Methyltransf_16"/>
</dbReference>
<evidence type="ECO:0000313" key="1">
    <source>
        <dbReference type="EMBL" id="WFD03521.1"/>
    </source>
</evidence>
<keyword evidence="2" id="KW-1185">Reference proteome</keyword>
<dbReference type="EMBL" id="CP119937">
    <property type="protein sequence ID" value="WFD03521.1"/>
    <property type="molecule type" value="Genomic_DNA"/>
</dbReference>
<evidence type="ECO:0000313" key="2">
    <source>
        <dbReference type="Proteomes" id="UP001214603"/>
    </source>
</evidence>
<name>A0AAF0E190_9BASI</name>
<dbReference type="Gene3D" id="3.40.50.150">
    <property type="entry name" value="Vaccinia Virus protein VP39"/>
    <property type="match status" value="1"/>
</dbReference>
<dbReference type="Proteomes" id="UP001214603">
    <property type="component" value="Chromosome 4"/>
</dbReference>
<dbReference type="Pfam" id="PF10294">
    <property type="entry name" value="Methyltransf_16"/>
    <property type="match status" value="1"/>
</dbReference>
<reference evidence="1" key="1">
    <citation type="submission" date="2023-03" db="EMBL/GenBank/DDBJ databases">
        <title>Mating type loci evolution in Malassezia.</title>
        <authorList>
            <person name="Coelho M.A."/>
        </authorList>
    </citation>
    <scope>NUCLEOTIDE SEQUENCE</scope>
    <source>
        <strain evidence="1">CBS 7876</strain>
    </source>
</reference>
<dbReference type="SUPFAM" id="SSF53335">
    <property type="entry name" value="S-adenosyl-L-methionine-dependent methyltransferases"/>
    <property type="match status" value="1"/>
</dbReference>
<sequence>MAAEAPAAFVPSRDLVRVRTAADLDAGLAAVRAVYGLHTHPERWVAAEDEHTAEDAAPDDPFETQCVQAWLRHAIAWACTHAPERADEGADVLVRLAGQSAAGARQCTYRFFLGAAPAAADAADAAAAAAASVCIRDIALTDDALGGRTWGAAPYLARRLMLAYAAHAPRAVLELGAGTGLTGLALHAFLHARGAAPHVVLTDHHAVVLENLAHNVASNAAHDTHVAHLDWQQIYRDTAPAHAAYTSTAQTVPASNAERARAFGTVDAHARFDVLIAADCIYDPAHAPRARAACARCAHARAAPAHA</sequence>
<dbReference type="InterPro" id="IPR029063">
    <property type="entry name" value="SAM-dependent_MTases_sf"/>
</dbReference>
<organism evidence="1 2">
    <name type="scientific">Malassezia obtusa</name>
    <dbReference type="NCBI Taxonomy" id="76774"/>
    <lineage>
        <taxon>Eukaryota</taxon>
        <taxon>Fungi</taxon>
        <taxon>Dikarya</taxon>
        <taxon>Basidiomycota</taxon>
        <taxon>Ustilaginomycotina</taxon>
        <taxon>Malasseziomycetes</taxon>
        <taxon>Malasseziales</taxon>
        <taxon>Malasseziaceae</taxon>
        <taxon>Malassezia</taxon>
    </lineage>
</organism>
<proteinExistence type="predicted"/>
<dbReference type="PANTHER" id="PTHR14614">
    <property type="entry name" value="HEPATOCELLULAR CARCINOMA-ASSOCIATED ANTIGEN"/>
    <property type="match status" value="1"/>
</dbReference>
<dbReference type="PANTHER" id="PTHR14614:SF147">
    <property type="entry name" value="S-ADENOSYLMETHIONINE-DEPENDENT METHYLTRANSFERASE OF THE SEVEN BETA-STRAND FAMILY"/>
    <property type="match status" value="1"/>
</dbReference>
<protein>
    <submittedName>
        <fullName evidence="1">Uncharacterized protein</fullName>
    </submittedName>
</protein>
<accession>A0AAF0E190</accession>
<gene>
    <name evidence="1" type="ORF">MOBT1_002212</name>
</gene>